<feature type="signal peptide" evidence="1">
    <location>
        <begin position="1"/>
        <end position="17"/>
    </location>
</feature>
<proteinExistence type="predicted"/>
<organism evidence="2">
    <name type="scientific">Cladocopium goreaui</name>
    <dbReference type="NCBI Taxonomy" id="2562237"/>
    <lineage>
        <taxon>Eukaryota</taxon>
        <taxon>Sar</taxon>
        <taxon>Alveolata</taxon>
        <taxon>Dinophyceae</taxon>
        <taxon>Suessiales</taxon>
        <taxon>Symbiodiniaceae</taxon>
        <taxon>Cladocopium</taxon>
    </lineage>
</organism>
<keyword evidence="4" id="KW-1185">Reference proteome</keyword>
<evidence type="ECO:0000313" key="4">
    <source>
        <dbReference type="Proteomes" id="UP001152797"/>
    </source>
</evidence>
<evidence type="ECO:0000313" key="2">
    <source>
        <dbReference type="EMBL" id="CAI4003124.1"/>
    </source>
</evidence>
<name>A0A9P1D3G2_9DINO</name>
<dbReference type="EMBL" id="CAMXCT010003223">
    <property type="protein sequence ID" value="CAI4003124.1"/>
    <property type="molecule type" value="Genomic_DNA"/>
</dbReference>
<reference evidence="3 4" key="2">
    <citation type="submission" date="2024-05" db="EMBL/GenBank/DDBJ databases">
        <authorList>
            <person name="Chen Y."/>
            <person name="Shah S."/>
            <person name="Dougan E. K."/>
            <person name="Thang M."/>
            <person name="Chan C."/>
        </authorList>
    </citation>
    <scope>NUCLEOTIDE SEQUENCE [LARGE SCALE GENOMIC DNA]</scope>
</reference>
<evidence type="ECO:0000313" key="3">
    <source>
        <dbReference type="EMBL" id="CAL4790436.1"/>
    </source>
</evidence>
<sequence>MGLLWLWTCAPLYIVQALADTDLGFQRNPGLEVDWMLGEAGRMIRAAEEIKPWRTPGLQDEPARPTVPRRFSADIEYVTFESGFLQTGRGFFAQDANEEAMRVLTVRHTLGMSQLLNNHTSLLLGNESYIINGGDLPICKKLPFFGQQQFVDLFAWAANPAVSRYTGERVVAGRACSLWYLLSTNQTRISLCAAGNTPVELNVTLSRSGTTFNFTYQFDRLKLGSEVPEQLLQKPQICDSFAPACENGRGLDPVPLDAYIFHPGMSVEDYNIEDQNVADLAGDAAFICMDWLFHESPRLDHNYTLISRYSLEISPSFGQYRPCNGYPDTIPPGPSCVPGDPRLVGREAPFSAGEGELRCAAGSPLGFWYQLPKGGRCSTGHRPSKEAWATGCTWSVQKRLKTIQQACLLRNHNFLQYCKADVLEDKGFGRSMKALEAAFASEDSSLGGCADVGEPVAQDSESMVVV</sequence>
<comment type="caution">
    <text evidence="2">The sequence shown here is derived from an EMBL/GenBank/DDBJ whole genome shotgun (WGS) entry which is preliminary data.</text>
</comment>
<accession>A0A9P1D3G2</accession>
<dbReference type="AlphaFoldDB" id="A0A9P1D3G2"/>
<dbReference type="EMBL" id="CAMXCT020003223">
    <property type="protein sequence ID" value="CAL1156499.1"/>
    <property type="molecule type" value="Genomic_DNA"/>
</dbReference>
<gene>
    <name evidence="2" type="ORF">C1SCF055_LOCUS29017</name>
</gene>
<feature type="chain" id="PRO_5043271098" evidence="1">
    <location>
        <begin position="18"/>
        <end position="466"/>
    </location>
</feature>
<reference evidence="2" key="1">
    <citation type="submission" date="2022-10" db="EMBL/GenBank/DDBJ databases">
        <authorList>
            <person name="Chen Y."/>
            <person name="Dougan E. K."/>
            <person name="Chan C."/>
            <person name="Rhodes N."/>
            <person name="Thang M."/>
        </authorList>
    </citation>
    <scope>NUCLEOTIDE SEQUENCE</scope>
</reference>
<protein>
    <submittedName>
        <fullName evidence="3">RING-type domain-containing protein</fullName>
    </submittedName>
</protein>
<evidence type="ECO:0000256" key="1">
    <source>
        <dbReference type="SAM" id="SignalP"/>
    </source>
</evidence>
<dbReference type="EMBL" id="CAMXCT030003223">
    <property type="protein sequence ID" value="CAL4790436.1"/>
    <property type="molecule type" value="Genomic_DNA"/>
</dbReference>
<dbReference type="Proteomes" id="UP001152797">
    <property type="component" value="Unassembled WGS sequence"/>
</dbReference>
<keyword evidence="1" id="KW-0732">Signal</keyword>
<dbReference type="OrthoDB" id="423858at2759"/>